<evidence type="ECO:0000256" key="8">
    <source>
        <dbReference type="ARBA" id="ARBA00023012"/>
    </source>
</evidence>
<dbReference type="AlphaFoldDB" id="A0A437J6A8"/>
<name>A0A437J6A8_9SPHN</name>
<proteinExistence type="predicted"/>
<dbReference type="Gene3D" id="3.30.565.10">
    <property type="entry name" value="Histidine kinase-like ATPase, C-terminal domain"/>
    <property type="match status" value="1"/>
</dbReference>
<dbReference type="Gene3D" id="1.10.287.130">
    <property type="match status" value="1"/>
</dbReference>
<keyword evidence="3" id="KW-0597">Phosphoprotein</keyword>
<keyword evidence="6 10" id="KW-0418">Kinase</keyword>
<dbReference type="SMART" id="SM00387">
    <property type="entry name" value="HATPase_c"/>
    <property type="match status" value="1"/>
</dbReference>
<gene>
    <name evidence="10" type="ORF">ENE74_09425</name>
</gene>
<dbReference type="OrthoDB" id="9789238at2"/>
<keyword evidence="5" id="KW-0547">Nucleotide-binding</keyword>
<keyword evidence="11" id="KW-1185">Reference proteome</keyword>
<feature type="domain" description="Histidine kinase" evidence="9">
    <location>
        <begin position="145"/>
        <end position="370"/>
    </location>
</feature>
<comment type="caution">
    <text evidence="10">The sequence shown here is derived from an EMBL/GenBank/DDBJ whole genome shotgun (WGS) entry which is preliminary data.</text>
</comment>
<evidence type="ECO:0000256" key="7">
    <source>
        <dbReference type="ARBA" id="ARBA00022840"/>
    </source>
</evidence>
<dbReference type="SMART" id="SM00388">
    <property type="entry name" value="HisKA"/>
    <property type="match status" value="1"/>
</dbReference>
<protein>
    <recommendedName>
        <fullName evidence="2">histidine kinase</fullName>
        <ecNumber evidence="2">2.7.13.3</ecNumber>
    </recommendedName>
</protein>
<organism evidence="10 11">
    <name type="scientific">Sphingobium algorifonticola</name>
    <dbReference type="NCBI Taxonomy" id="2008318"/>
    <lineage>
        <taxon>Bacteria</taxon>
        <taxon>Pseudomonadati</taxon>
        <taxon>Pseudomonadota</taxon>
        <taxon>Alphaproteobacteria</taxon>
        <taxon>Sphingomonadales</taxon>
        <taxon>Sphingomonadaceae</taxon>
        <taxon>Sphingobium</taxon>
    </lineage>
</organism>
<dbReference type="Pfam" id="PF00512">
    <property type="entry name" value="HisKA"/>
    <property type="match status" value="1"/>
</dbReference>
<keyword evidence="7" id="KW-0067">ATP-binding</keyword>
<dbReference type="InterPro" id="IPR003661">
    <property type="entry name" value="HisK_dim/P_dom"/>
</dbReference>
<sequence>MVTTAAPPRRSRSDEPSLGDIVTAFPVATLVVGPDNRIANANVRAETLLNMARSAIIGSDIARTLRLADIDGRYDVWNSQKPLAAYDVQVHAGRTAAMEVDLMIAPIPDFDGWRVISIHSKSEAQKLAHRRTGGGTRSAMGAAAILAHEIKNPLSGIRGAAQLLDSGDDDGASALTRLICNEVDRIAALIDRMQDFTTERALQCRPENIYPLLDRAAEVAIAGFARDIRISKNYDPSLPFALVNGDALVQIMINLLKNAAEALVQAERPVTRPRIRIVTSFRHGMSVMLPGGKGNASLPIEILVIDNGPGVPDHIREHLFNPFITGKRSGQGLGLALVDKLVRDMNGFVQFQRDAEAGETVFRILLPMGIA</sequence>
<evidence type="ECO:0000313" key="10">
    <source>
        <dbReference type="EMBL" id="RVT40698.1"/>
    </source>
</evidence>
<dbReference type="GO" id="GO:0000155">
    <property type="term" value="F:phosphorelay sensor kinase activity"/>
    <property type="evidence" value="ECO:0007669"/>
    <property type="project" value="InterPro"/>
</dbReference>
<dbReference type="InterPro" id="IPR004358">
    <property type="entry name" value="Sig_transdc_His_kin-like_C"/>
</dbReference>
<dbReference type="PRINTS" id="PR00344">
    <property type="entry name" value="BCTRLSENSOR"/>
</dbReference>
<evidence type="ECO:0000313" key="11">
    <source>
        <dbReference type="Proteomes" id="UP000282977"/>
    </source>
</evidence>
<dbReference type="CDD" id="cd00082">
    <property type="entry name" value="HisKA"/>
    <property type="match status" value="1"/>
</dbReference>
<dbReference type="Proteomes" id="UP000282977">
    <property type="component" value="Unassembled WGS sequence"/>
</dbReference>
<dbReference type="InterPro" id="IPR003594">
    <property type="entry name" value="HATPase_dom"/>
</dbReference>
<accession>A0A437J6A8</accession>
<dbReference type="EC" id="2.7.13.3" evidence="2"/>
<dbReference type="Pfam" id="PF02518">
    <property type="entry name" value="HATPase_c"/>
    <property type="match status" value="1"/>
</dbReference>
<evidence type="ECO:0000256" key="2">
    <source>
        <dbReference type="ARBA" id="ARBA00012438"/>
    </source>
</evidence>
<dbReference type="EMBL" id="RZUL01000003">
    <property type="protein sequence ID" value="RVT40698.1"/>
    <property type="molecule type" value="Genomic_DNA"/>
</dbReference>
<dbReference type="InterPro" id="IPR036890">
    <property type="entry name" value="HATPase_C_sf"/>
</dbReference>
<evidence type="ECO:0000256" key="5">
    <source>
        <dbReference type="ARBA" id="ARBA00022741"/>
    </source>
</evidence>
<reference evidence="10 11" key="1">
    <citation type="submission" date="2019-01" db="EMBL/GenBank/DDBJ databases">
        <authorList>
            <person name="Chen W.-M."/>
        </authorList>
    </citation>
    <scope>NUCLEOTIDE SEQUENCE [LARGE SCALE GENOMIC DNA]</scope>
    <source>
        <strain evidence="10 11">TLA-22</strain>
    </source>
</reference>
<dbReference type="InterPro" id="IPR036097">
    <property type="entry name" value="HisK_dim/P_sf"/>
</dbReference>
<comment type="catalytic activity">
    <reaction evidence="1">
        <text>ATP + protein L-histidine = ADP + protein N-phospho-L-histidine.</text>
        <dbReference type="EC" id="2.7.13.3"/>
    </reaction>
</comment>
<evidence type="ECO:0000256" key="6">
    <source>
        <dbReference type="ARBA" id="ARBA00022777"/>
    </source>
</evidence>
<evidence type="ECO:0000256" key="4">
    <source>
        <dbReference type="ARBA" id="ARBA00022679"/>
    </source>
</evidence>
<dbReference type="GO" id="GO:0005524">
    <property type="term" value="F:ATP binding"/>
    <property type="evidence" value="ECO:0007669"/>
    <property type="project" value="UniProtKB-KW"/>
</dbReference>
<evidence type="ECO:0000256" key="3">
    <source>
        <dbReference type="ARBA" id="ARBA00022553"/>
    </source>
</evidence>
<dbReference type="PANTHER" id="PTHR43065:SF10">
    <property type="entry name" value="PEROXIDE STRESS-ACTIVATED HISTIDINE KINASE MAK3"/>
    <property type="match status" value="1"/>
</dbReference>
<evidence type="ECO:0000259" key="9">
    <source>
        <dbReference type="PROSITE" id="PS50109"/>
    </source>
</evidence>
<dbReference type="PANTHER" id="PTHR43065">
    <property type="entry name" value="SENSOR HISTIDINE KINASE"/>
    <property type="match status" value="1"/>
</dbReference>
<dbReference type="InterPro" id="IPR005467">
    <property type="entry name" value="His_kinase_dom"/>
</dbReference>
<keyword evidence="4" id="KW-0808">Transferase</keyword>
<evidence type="ECO:0000256" key="1">
    <source>
        <dbReference type="ARBA" id="ARBA00000085"/>
    </source>
</evidence>
<dbReference type="PROSITE" id="PS50109">
    <property type="entry name" value="HIS_KIN"/>
    <property type="match status" value="1"/>
</dbReference>
<dbReference type="RefSeq" id="WP_127690698.1">
    <property type="nucleotide sequence ID" value="NZ_RZUL01000003.1"/>
</dbReference>
<keyword evidence="8" id="KW-0902">Two-component regulatory system</keyword>
<dbReference type="SUPFAM" id="SSF55874">
    <property type="entry name" value="ATPase domain of HSP90 chaperone/DNA topoisomerase II/histidine kinase"/>
    <property type="match status" value="1"/>
</dbReference>
<dbReference type="SUPFAM" id="SSF47384">
    <property type="entry name" value="Homodimeric domain of signal transducing histidine kinase"/>
    <property type="match status" value="1"/>
</dbReference>